<gene>
    <name evidence="1" type="ORF">FHP88_09535</name>
</gene>
<proteinExistence type="predicted"/>
<protein>
    <submittedName>
        <fullName evidence="1">DUF2066 domain-containing protein</fullName>
    </submittedName>
</protein>
<evidence type="ECO:0000313" key="1">
    <source>
        <dbReference type="EMBL" id="TVO75240.1"/>
    </source>
</evidence>
<comment type="caution">
    <text evidence="1">The sequence shown here is derived from an EMBL/GenBank/DDBJ whole genome shotgun (WGS) entry which is preliminary data.</text>
</comment>
<keyword evidence="2" id="KW-1185">Reference proteome</keyword>
<dbReference type="InterPro" id="IPR018642">
    <property type="entry name" value="DUF2066"/>
</dbReference>
<name>A0A558E0R8_9GAMM</name>
<dbReference type="AlphaFoldDB" id="A0A558E0R8"/>
<dbReference type="EMBL" id="VMNH01000009">
    <property type="protein sequence ID" value="TVO75240.1"/>
    <property type="molecule type" value="Genomic_DNA"/>
</dbReference>
<reference evidence="1 2" key="1">
    <citation type="submission" date="2019-07" db="EMBL/GenBank/DDBJ databases">
        <title>The pathways for chlorine oxyanion respiration interact through the shared metabolite chlorate.</title>
        <authorList>
            <person name="Barnum T.P."/>
            <person name="Cheng Y."/>
            <person name="Hill K.A."/>
            <person name="Lucas L.N."/>
            <person name="Carlson H.K."/>
            <person name="Coates J.D."/>
        </authorList>
    </citation>
    <scope>NUCLEOTIDE SEQUENCE [LARGE SCALE GENOMIC DNA]</scope>
    <source>
        <strain evidence="1 2">BK-1</strain>
    </source>
</reference>
<sequence>MPYCARSDKTKRLKRLIKLPLGLFFYLGFMVLASASQVTGLYSAEVPVAGQSAEQRTEGIVRAFAQMLVKVTGNRQIAQRPELQSDLPLAPRYVQQYRYRLLSDQMPAANVTDAEEAGRLLMVQFDENAVQRLLRDRRLPVWGDNRPSGLIWLGFEGQGQRRVMRPEGDAQLLNVMTQTADKRGIPLMVPLMDLEDQAGVQVADLWGDFELNIRRASERYSPDLIVTGKLTQLSGGLWRASWSLYHGERSSRWKDEGTHPSLLASEGVERVTDILAERYAPVSGEGSLSRVRLRVSGVVDLKQYAGVGRFLQSQSSVETAEILTAEPDSITFDLRVRGGVQVLEQGLALGGLIEPTPEQPDVSRELVDGVDLYYRMR</sequence>
<evidence type="ECO:0000313" key="2">
    <source>
        <dbReference type="Proteomes" id="UP000316649"/>
    </source>
</evidence>
<dbReference type="RefSeq" id="WP_144358813.1">
    <property type="nucleotide sequence ID" value="NZ_VMNH01000009.1"/>
</dbReference>
<dbReference type="OrthoDB" id="6195299at2"/>
<accession>A0A558E0R8</accession>
<dbReference type="Proteomes" id="UP000316649">
    <property type="component" value="Unassembled WGS sequence"/>
</dbReference>
<dbReference type="Pfam" id="PF09839">
    <property type="entry name" value="DUF2066"/>
    <property type="match status" value="1"/>
</dbReference>
<organism evidence="1 2">
    <name type="scientific">Sedimenticola selenatireducens</name>
    <dbReference type="NCBI Taxonomy" id="191960"/>
    <lineage>
        <taxon>Bacteria</taxon>
        <taxon>Pseudomonadati</taxon>
        <taxon>Pseudomonadota</taxon>
        <taxon>Gammaproteobacteria</taxon>
        <taxon>Chromatiales</taxon>
        <taxon>Sedimenticolaceae</taxon>
        <taxon>Sedimenticola</taxon>
    </lineage>
</organism>